<sequence>MGEYTGIERDMNEDLPKWAYLGEDDQEHAWFTDNQMQKWYETGYFTDNLQVRTIDDGKWFSLQEYMQLCGGISPFLGGVTIEYDQHRRPQYTRNNDFYEQQRQQQITPVPMNIPLHHHLNIPGYTAPTSAITSTNGATPLPYFVNTNSFAVHPMLFPPGMEQYDESQMYQNDGYGNERENPSSSSVSETPDSERCLHIMEEMKITLPTFDKCVGTEDAPWLPRTIECGTDTPKFPSTGTECGVQTNVIFIKPKEVSRLLKEITGINFYVR</sequence>
<dbReference type="Proteomes" id="UP000887577">
    <property type="component" value="Unplaced"/>
</dbReference>
<feature type="region of interest" description="Disordered" evidence="1">
    <location>
        <begin position="170"/>
        <end position="192"/>
    </location>
</feature>
<feature type="domain" description="GYF" evidence="2">
    <location>
        <begin position="15"/>
        <end position="69"/>
    </location>
</feature>
<dbReference type="InterPro" id="IPR003169">
    <property type="entry name" value="GYF"/>
</dbReference>
<evidence type="ECO:0000313" key="4">
    <source>
        <dbReference type="WBParaSite" id="PSU_v2.g2876.t1"/>
    </source>
</evidence>
<organism evidence="3 4">
    <name type="scientific">Panagrolaimus superbus</name>
    <dbReference type="NCBI Taxonomy" id="310955"/>
    <lineage>
        <taxon>Eukaryota</taxon>
        <taxon>Metazoa</taxon>
        <taxon>Ecdysozoa</taxon>
        <taxon>Nematoda</taxon>
        <taxon>Chromadorea</taxon>
        <taxon>Rhabditida</taxon>
        <taxon>Tylenchina</taxon>
        <taxon>Panagrolaimomorpha</taxon>
        <taxon>Panagrolaimoidea</taxon>
        <taxon>Panagrolaimidae</taxon>
        <taxon>Panagrolaimus</taxon>
    </lineage>
</organism>
<dbReference type="InterPro" id="IPR035445">
    <property type="entry name" value="GYF-like_dom_sf"/>
</dbReference>
<dbReference type="SMART" id="SM00444">
    <property type="entry name" value="GYF"/>
    <property type="match status" value="1"/>
</dbReference>
<dbReference type="SUPFAM" id="SSF55277">
    <property type="entry name" value="GYF domain"/>
    <property type="match status" value="1"/>
</dbReference>
<dbReference type="Gene3D" id="3.30.1490.40">
    <property type="match status" value="1"/>
</dbReference>
<dbReference type="PROSITE" id="PS50829">
    <property type="entry name" value="GYF"/>
    <property type="match status" value="1"/>
</dbReference>
<reference evidence="4" key="1">
    <citation type="submission" date="2022-11" db="UniProtKB">
        <authorList>
            <consortium name="WormBaseParasite"/>
        </authorList>
    </citation>
    <scope>IDENTIFICATION</scope>
</reference>
<keyword evidence="3" id="KW-1185">Reference proteome</keyword>
<proteinExistence type="predicted"/>
<dbReference type="Pfam" id="PF02213">
    <property type="entry name" value="GYF"/>
    <property type="match status" value="1"/>
</dbReference>
<dbReference type="AlphaFoldDB" id="A0A914YT86"/>
<name>A0A914YT86_9BILA</name>
<evidence type="ECO:0000256" key="1">
    <source>
        <dbReference type="SAM" id="MobiDB-lite"/>
    </source>
</evidence>
<evidence type="ECO:0000313" key="3">
    <source>
        <dbReference type="Proteomes" id="UP000887577"/>
    </source>
</evidence>
<accession>A0A914YT86</accession>
<evidence type="ECO:0000259" key="2">
    <source>
        <dbReference type="PROSITE" id="PS50829"/>
    </source>
</evidence>
<protein>
    <submittedName>
        <fullName evidence="4">GYF domain-containing protein</fullName>
    </submittedName>
</protein>
<dbReference type="WBParaSite" id="PSU_v2.g2876.t1">
    <property type="protein sequence ID" value="PSU_v2.g2876.t1"/>
    <property type="gene ID" value="PSU_v2.g2876"/>
</dbReference>